<keyword evidence="10" id="KW-0966">Cell projection</keyword>
<evidence type="ECO:0000256" key="6">
    <source>
        <dbReference type="ARBA" id="ARBA00022490"/>
    </source>
</evidence>
<dbReference type="InterPro" id="IPR029412">
    <property type="entry name" value="CEP19"/>
</dbReference>
<dbReference type="EMBL" id="CASHTH010001246">
    <property type="protein sequence ID" value="CAI8013206.1"/>
    <property type="molecule type" value="Genomic_DNA"/>
</dbReference>
<keyword evidence="13" id="KW-1185">Reference proteome</keyword>
<evidence type="ECO:0000256" key="2">
    <source>
        <dbReference type="ARBA" id="ARBA00004120"/>
    </source>
</evidence>
<dbReference type="PANTHER" id="PTHR31539">
    <property type="entry name" value="CENTROSOMAL PROTEIN OF 19K CEP19"/>
    <property type="match status" value="1"/>
</dbReference>
<evidence type="ECO:0000256" key="8">
    <source>
        <dbReference type="ARBA" id="ARBA00023069"/>
    </source>
</evidence>
<comment type="caution">
    <text evidence="12">The sequence shown here is derived from an EMBL/GenBank/DDBJ whole genome shotgun (WGS) entry which is preliminary data.</text>
</comment>
<dbReference type="GO" id="GO:0005813">
    <property type="term" value="C:centrosome"/>
    <property type="evidence" value="ECO:0007669"/>
    <property type="project" value="TreeGrafter"/>
</dbReference>
<dbReference type="GO" id="GO:0036064">
    <property type="term" value="C:ciliary basal body"/>
    <property type="evidence" value="ECO:0007669"/>
    <property type="project" value="TreeGrafter"/>
</dbReference>
<dbReference type="PANTHER" id="PTHR31539:SF1">
    <property type="entry name" value="CENTROSOMAL PROTEIN OF 19 KDA"/>
    <property type="match status" value="1"/>
</dbReference>
<dbReference type="GO" id="GO:0097712">
    <property type="term" value="P:vesicle targeting, trans-Golgi to periciliary membrane compartment"/>
    <property type="evidence" value="ECO:0007669"/>
    <property type="project" value="TreeGrafter"/>
</dbReference>
<feature type="compositionally biased region" description="Basic and acidic residues" evidence="11">
    <location>
        <begin position="201"/>
        <end position="210"/>
    </location>
</feature>
<evidence type="ECO:0000256" key="7">
    <source>
        <dbReference type="ARBA" id="ARBA00022794"/>
    </source>
</evidence>
<evidence type="ECO:0000256" key="11">
    <source>
        <dbReference type="SAM" id="MobiDB-lite"/>
    </source>
</evidence>
<comment type="similarity">
    <text evidence="4">Belongs to the CEP19 family.</text>
</comment>
<organism evidence="12 13">
    <name type="scientific">Geodia barretti</name>
    <name type="common">Barrett's horny sponge</name>
    <dbReference type="NCBI Taxonomy" id="519541"/>
    <lineage>
        <taxon>Eukaryota</taxon>
        <taxon>Metazoa</taxon>
        <taxon>Porifera</taxon>
        <taxon>Demospongiae</taxon>
        <taxon>Heteroscleromorpha</taxon>
        <taxon>Tetractinellida</taxon>
        <taxon>Astrophorina</taxon>
        <taxon>Geodiidae</taxon>
        <taxon>Geodia</taxon>
    </lineage>
</organism>
<dbReference type="Pfam" id="PF14933">
    <property type="entry name" value="CEP19"/>
    <property type="match status" value="1"/>
</dbReference>
<evidence type="ECO:0000256" key="1">
    <source>
        <dbReference type="ARBA" id="ARBA00004114"/>
    </source>
</evidence>
<feature type="region of interest" description="Disordered" evidence="11">
    <location>
        <begin position="191"/>
        <end position="212"/>
    </location>
</feature>
<dbReference type="GO" id="GO:0005814">
    <property type="term" value="C:centriole"/>
    <property type="evidence" value="ECO:0007669"/>
    <property type="project" value="UniProtKB-SubCell"/>
</dbReference>
<evidence type="ECO:0000256" key="4">
    <source>
        <dbReference type="ARBA" id="ARBA00009371"/>
    </source>
</evidence>
<accession>A0AA35RMY0</accession>
<gene>
    <name evidence="12" type="ORF">GBAR_LOCUS8407</name>
</gene>
<proteinExistence type="inferred from homology"/>
<dbReference type="GO" id="GO:0034454">
    <property type="term" value="P:microtubule anchoring at centrosome"/>
    <property type="evidence" value="ECO:0007669"/>
    <property type="project" value="TreeGrafter"/>
</dbReference>
<name>A0AA35RMY0_GEOBA</name>
<evidence type="ECO:0000256" key="9">
    <source>
        <dbReference type="ARBA" id="ARBA00023212"/>
    </source>
</evidence>
<dbReference type="AlphaFoldDB" id="A0AA35RMY0"/>
<comment type="subcellular location">
    <subcellularLocation>
        <location evidence="2">Cytoplasm</location>
        <location evidence="2">Cytoskeleton</location>
        <location evidence="2">Cilium basal body</location>
    </subcellularLocation>
    <subcellularLocation>
        <location evidence="1">Cytoplasm</location>
        <location evidence="1">Cytoskeleton</location>
        <location evidence="1">Microtubule organizing center</location>
        <location evidence="1">Centrosome</location>
        <location evidence="1">Centriole</location>
    </subcellularLocation>
    <subcellularLocation>
        <location evidence="3">Cytoplasm</location>
        <location evidence="3">Cytoskeleton</location>
        <location evidence="3">Spindle</location>
    </subcellularLocation>
</comment>
<evidence type="ECO:0000313" key="13">
    <source>
        <dbReference type="Proteomes" id="UP001174909"/>
    </source>
</evidence>
<keyword evidence="7" id="KW-0970">Cilium biogenesis/degradation</keyword>
<sequence>MFAHSCKEAKMSTAEILPKRCALRFKPPTLVLLYVDPGLGKKRRRSMPLRGISTSTNMEEFANELRNHPRHAEFFRAIPLKQLHSLLQKVKDGCADIETQHQTEKSGEKNKTDEPPTLQLLATSTGEVRAETQEIAALTLPPVYTPSQTGALLLDLPPLVPKQVVGNREDVPHMALDDLLGPLVEKRSSLYKQDVTAPQDSTDHRSKERSAPSLAPAFFTETNYSDDFSSPSSLRFALYATCDNWFLCVLMSAPCVRVCV</sequence>
<dbReference type="GO" id="GO:0000922">
    <property type="term" value="C:spindle pole"/>
    <property type="evidence" value="ECO:0007669"/>
    <property type="project" value="TreeGrafter"/>
</dbReference>
<protein>
    <recommendedName>
        <fullName evidence="5">Centrosomal protein of 19 kDa</fullName>
    </recommendedName>
</protein>
<dbReference type="Proteomes" id="UP001174909">
    <property type="component" value="Unassembled WGS sequence"/>
</dbReference>
<evidence type="ECO:0000256" key="3">
    <source>
        <dbReference type="ARBA" id="ARBA00004186"/>
    </source>
</evidence>
<evidence type="ECO:0000313" key="12">
    <source>
        <dbReference type="EMBL" id="CAI8013206.1"/>
    </source>
</evidence>
<keyword evidence="9" id="KW-0206">Cytoskeleton</keyword>
<evidence type="ECO:0000256" key="5">
    <source>
        <dbReference type="ARBA" id="ARBA00022015"/>
    </source>
</evidence>
<reference evidence="12" key="1">
    <citation type="submission" date="2023-03" db="EMBL/GenBank/DDBJ databases">
        <authorList>
            <person name="Steffen K."/>
            <person name="Cardenas P."/>
        </authorList>
    </citation>
    <scope>NUCLEOTIDE SEQUENCE</scope>
</reference>
<keyword evidence="8" id="KW-0969">Cilium</keyword>
<keyword evidence="6" id="KW-0963">Cytoplasm</keyword>
<evidence type="ECO:0000256" key="10">
    <source>
        <dbReference type="ARBA" id="ARBA00023273"/>
    </source>
</evidence>